<dbReference type="Proteomes" id="UP000291343">
    <property type="component" value="Unassembled WGS sequence"/>
</dbReference>
<evidence type="ECO:0000259" key="10">
    <source>
        <dbReference type="Pfam" id="PF07885"/>
    </source>
</evidence>
<evidence type="ECO:0000256" key="2">
    <source>
        <dbReference type="ARBA" id="ARBA00022448"/>
    </source>
</evidence>
<feature type="transmembrane region" description="Helical" evidence="9">
    <location>
        <begin position="63"/>
        <end position="87"/>
    </location>
</feature>
<feature type="transmembrane region" description="Helical" evidence="9">
    <location>
        <begin position="322"/>
        <end position="343"/>
    </location>
</feature>
<reference evidence="11 12" key="1">
    <citation type="journal article" date="2017" name="Gigascience">
        <title>Genome sequence of the small brown planthopper, Laodelphax striatellus.</title>
        <authorList>
            <person name="Zhu J."/>
            <person name="Jiang F."/>
            <person name="Wang X."/>
            <person name="Yang P."/>
            <person name="Bao Y."/>
            <person name="Zhao W."/>
            <person name="Wang W."/>
            <person name="Lu H."/>
            <person name="Wang Q."/>
            <person name="Cui N."/>
            <person name="Li J."/>
            <person name="Chen X."/>
            <person name="Luo L."/>
            <person name="Yu J."/>
            <person name="Kang L."/>
            <person name="Cui F."/>
        </authorList>
    </citation>
    <scope>NUCLEOTIDE SEQUENCE [LARGE SCALE GENOMIC DNA]</scope>
    <source>
        <strain evidence="11">Lst14</strain>
    </source>
</reference>
<feature type="transmembrane region" description="Helical" evidence="9">
    <location>
        <begin position="406"/>
        <end position="427"/>
    </location>
</feature>
<dbReference type="AlphaFoldDB" id="A0A482X9M2"/>
<name>A0A482X9M2_LAOST</name>
<dbReference type="Pfam" id="PF07885">
    <property type="entry name" value="Ion_trans_2"/>
    <property type="match status" value="1"/>
</dbReference>
<comment type="subcellular location">
    <subcellularLocation>
        <location evidence="1">Membrane</location>
        <topology evidence="1">Multi-pass membrane protein</topology>
    </subcellularLocation>
</comment>
<keyword evidence="3 9" id="KW-0812">Transmembrane</keyword>
<feature type="region of interest" description="Disordered" evidence="8">
    <location>
        <begin position="380"/>
        <end position="399"/>
    </location>
</feature>
<keyword evidence="12" id="KW-1185">Reference proteome</keyword>
<gene>
    <name evidence="11" type="ORF">LSTR_LSTR012631</name>
</gene>
<keyword evidence="4 9" id="KW-1133">Transmembrane helix</keyword>
<dbReference type="InParanoid" id="A0A482X9M2"/>
<evidence type="ECO:0000256" key="3">
    <source>
        <dbReference type="ARBA" id="ARBA00022692"/>
    </source>
</evidence>
<evidence type="ECO:0000256" key="8">
    <source>
        <dbReference type="SAM" id="MobiDB-lite"/>
    </source>
</evidence>
<keyword evidence="6 9" id="KW-0472">Membrane</keyword>
<feature type="transmembrane region" description="Helical" evidence="9">
    <location>
        <begin position="216"/>
        <end position="245"/>
    </location>
</feature>
<evidence type="ECO:0000256" key="7">
    <source>
        <dbReference type="ARBA" id="ARBA00023303"/>
    </source>
</evidence>
<evidence type="ECO:0000256" key="4">
    <source>
        <dbReference type="ARBA" id="ARBA00022989"/>
    </source>
</evidence>
<dbReference type="GO" id="GO:0022841">
    <property type="term" value="F:potassium ion leak channel activity"/>
    <property type="evidence" value="ECO:0007669"/>
    <property type="project" value="TreeGrafter"/>
</dbReference>
<evidence type="ECO:0000256" key="9">
    <source>
        <dbReference type="SAM" id="Phobius"/>
    </source>
</evidence>
<dbReference type="GO" id="GO:0030322">
    <property type="term" value="P:stabilization of membrane potential"/>
    <property type="evidence" value="ECO:0007669"/>
    <property type="project" value="TreeGrafter"/>
</dbReference>
<keyword evidence="7" id="KW-0407">Ion channel</keyword>
<dbReference type="GO" id="GO:0005886">
    <property type="term" value="C:plasma membrane"/>
    <property type="evidence" value="ECO:0007669"/>
    <property type="project" value="TreeGrafter"/>
</dbReference>
<sequence>MPQEKPQIPPSCMVGVEVKKHGSHHQPQPHAAKKRICCFCMCGEKADDTLASRMRRRKFVNGCLYSLAVCVGLIGYTFLGAVLFVQIEGDGVFVLSRTHLPKAPEKPHEWPADFGDSLRNKAVENIWEITVNLNILYRENWTRLAALEIARFQEQLAHELARELEDESAASHADEGAGGSSQWDLASGLLYSITILTTTGYGKLGPKTVLGKTATMLYAAVGIPLMLVYLSSIGQLLSTCAMALFRRGRPTSAAKGAAKSASATNRLEPFYIRAPPPDGDPRHTHCSDTLHKSPSISINSSHYAGTPTAGAMVQHSSAGKGTFSTVVCFGVMIAYICCGAVIVCLLEKNWSYLDGVFFCFMTLSTINFVDGGGGGGTGAGTGSSKVIPPTPTAAPRSGGAGDPTTVWFFSLYILWGMALTAMCFNIFHREVVYRLDYSTSSCHQRPPLPGAVS</sequence>
<comment type="caution">
    <text evidence="11">The sequence shown here is derived from an EMBL/GenBank/DDBJ whole genome shotgun (WGS) entry which is preliminary data.</text>
</comment>
<dbReference type="InterPro" id="IPR013099">
    <property type="entry name" value="K_chnl_dom"/>
</dbReference>
<dbReference type="OrthoDB" id="297496at2759"/>
<dbReference type="PANTHER" id="PTHR11003">
    <property type="entry name" value="POTASSIUM CHANNEL, SUBFAMILY K"/>
    <property type="match status" value="1"/>
</dbReference>
<evidence type="ECO:0000256" key="5">
    <source>
        <dbReference type="ARBA" id="ARBA00023065"/>
    </source>
</evidence>
<accession>A0A482X9M2</accession>
<dbReference type="Gene3D" id="1.10.287.70">
    <property type="match status" value="1"/>
</dbReference>
<dbReference type="InterPro" id="IPR003280">
    <property type="entry name" value="2pore_dom_K_chnl"/>
</dbReference>
<dbReference type="PANTHER" id="PTHR11003:SF257">
    <property type="entry name" value="POTASSIUM CHANNEL DOMAIN-CONTAINING PROTEIN"/>
    <property type="match status" value="1"/>
</dbReference>
<feature type="domain" description="Potassium channel" evidence="10">
    <location>
        <begin position="180"/>
        <end position="237"/>
    </location>
</feature>
<dbReference type="GO" id="GO:0015271">
    <property type="term" value="F:outward rectifier potassium channel activity"/>
    <property type="evidence" value="ECO:0007669"/>
    <property type="project" value="TreeGrafter"/>
</dbReference>
<evidence type="ECO:0000313" key="11">
    <source>
        <dbReference type="EMBL" id="RZF42443.1"/>
    </source>
</evidence>
<protein>
    <recommendedName>
        <fullName evidence="10">Potassium channel domain-containing protein</fullName>
    </recommendedName>
</protein>
<keyword evidence="2" id="KW-0813">Transport</keyword>
<evidence type="ECO:0000313" key="12">
    <source>
        <dbReference type="Proteomes" id="UP000291343"/>
    </source>
</evidence>
<proteinExistence type="predicted"/>
<keyword evidence="5" id="KW-0406">Ion transport</keyword>
<evidence type="ECO:0000256" key="1">
    <source>
        <dbReference type="ARBA" id="ARBA00004141"/>
    </source>
</evidence>
<evidence type="ECO:0000256" key="6">
    <source>
        <dbReference type="ARBA" id="ARBA00023136"/>
    </source>
</evidence>
<dbReference type="SUPFAM" id="SSF81324">
    <property type="entry name" value="Voltage-gated potassium channels"/>
    <property type="match status" value="2"/>
</dbReference>
<dbReference type="EMBL" id="QKKF02015081">
    <property type="protein sequence ID" value="RZF42443.1"/>
    <property type="molecule type" value="Genomic_DNA"/>
</dbReference>
<dbReference type="STRING" id="195883.A0A482X9M2"/>
<organism evidence="11 12">
    <name type="scientific">Laodelphax striatellus</name>
    <name type="common">Small brown planthopper</name>
    <name type="synonym">Delphax striatella</name>
    <dbReference type="NCBI Taxonomy" id="195883"/>
    <lineage>
        <taxon>Eukaryota</taxon>
        <taxon>Metazoa</taxon>
        <taxon>Ecdysozoa</taxon>
        <taxon>Arthropoda</taxon>
        <taxon>Hexapoda</taxon>
        <taxon>Insecta</taxon>
        <taxon>Pterygota</taxon>
        <taxon>Neoptera</taxon>
        <taxon>Paraneoptera</taxon>
        <taxon>Hemiptera</taxon>
        <taxon>Auchenorrhyncha</taxon>
        <taxon>Fulgoroidea</taxon>
        <taxon>Delphacidae</taxon>
        <taxon>Criomorphinae</taxon>
        <taxon>Laodelphax</taxon>
    </lineage>
</organism>